<organism evidence="3 4">
    <name type="scientific">Acidithiobacillus marinus</name>
    <dbReference type="NCBI Taxonomy" id="187490"/>
    <lineage>
        <taxon>Bacteria</taxon>
        <taxon>Pseudomonadati</taxon>
        <taxon>Pseudomonadota</taxon>
        <taxon>Acidithiobacillia</taxon>
        <taxon>Acidithiobacillales</taxon>
        <taxon>Acidithiobacillaceae</taxon>
        <taxon>Acidithiobacillus</taxon>
    </lineage>
</organism>
<evidence type="ECO:0000313" key="4">
    <source>
        <dbReference type="Proteomes" id="UP000234329"/>
    </source>
</evidence>
<evidence type="ECO:0000259" key="2">
    <source>
        <dbReference type="PROSITE" id="PS51898"/>
    </source>
</evidence>
<dbReference type="Gene3D" id="1.10.443.10">
    <property type="entry name" value="Intergrase catalytic core"/>
    <property type="match status" value="1"/>
</dbReference>
<dbReference type="Proteomes" id="UP000234329">
    <property type="component" value="Unassembled WGS sequence"/>
</dbReference>
<dbReference type="GO" id="GO:0006310">
    <property type="term" value="P:DNA recombination"/>
    <property type="evidence" value="ECO:0007669"/>
    <property type="project" value="UniProtKB-KW"/>
</dbReference>
<dbReference type="InterPro" id="IPR011010">
    <property type="entry name" value="DNA_brk_join_enz"/>
</dbReference>
<dbReference type="GO" id="GO:0003677">
    <property type="term" value="F:DNA binding"/>
    <property type="evidence" value="ECO:0007669"/>
    <property type="project" value="InterPro"/>
</dbReference>
<dbReference type="InterPro" id="IPR013762">
    <property type="entry name" value="Integrase-like_cat_sf"/>
</dbReference>
<keyword evidence="1" id="KW-0233">DNA recombination</keyword>
<dbReference type="GO" id="GO:0015074">
    <property type="term" value="P:DNA integration"/>
    <property type="evidence" value="ECO:0007669"/>
    <property type="project" value="InterPro"/>
</dbReference>
<dbReference type="InterPro" id="IPR002104">
    <property type="entry name" value="Integrase_catalytic"/>
</dbReference>
<reference evidence="3 4" key="1">
    <citation type="submission" date="2017-03" db="EMBL/GenBank/DDBJ databases">
        <title>Draft genime sequence of the acidophilic sulfur-oxidizing bacterium Acidithiobacillus sp. SH, isolated from seawater.</title>
        <authorList>
            <person name="Sharmin S."/>
            <person name="Tokuhisa M."/>
            <person name="Kanao T."/>
            <person name="Kamimura K."/>
        </authorList>
    </citation>
    <scope>NUCLEOTIDE SEQUENCE [LARGE SCALE GENOMIC DNA]</scope>
    <source>
        <strain evidence="3 4">SH</strain>
    </source>
</reference>
<dbReference type="InParanoid" id="A0A2I1DI97"/>
<feature type="domain" description="Tyr recombinase" evidence="2">
    <location>
        <begin position="56"/>
        <end position="117"/>
    </location>
</feature>
<dbReference type="AlphaFoldDB" id="A0A2I1DI97"/>
<dbReference type="SUPFAM" id="SSF56349">
    <property type="entry name" value="DNA breaking-rejoining enzymes"/>
    <property type="match status" value="1"/>
</dbReference>
<name>A0A2I1DI97_9PROT</name>
<comment type="caution">
    <text evidence="3">The sequence shown here is derived from an EMBL/GenBank/DDBJ whole genome shotgun (WGS) entry which is preliminary data.</text>
</comment>
<evidence type="ECO:0000313" key="3">
    <source>
        <dbReference type="EMBL" id="PKY09595.1"/>
    </source>
</evidence>
<proteinExistence type="predicted"/>
<dbReference type="EMBL" id="MXAV01000055">
    <property type="protein sequence ID" value="PKY09595.1"/>
    <property type="molecule type" value="Genomic_DNA"/>
</dbReference>
<accession>A0A2I1DI97</accession>
<evidence type="ECO:0000256" key="1">
    <source>
        <dbReference type="ARBA" id="ARBA00023172"/>
    </source>
</evidence>
<sequence length="117" mass="13598">MYCTIVLCNIGNFRLTWGSVHSYNWQYKHPNSSTTVVLGVDLPWLDEIVRAKRPQRLPAVLTPKEARRLLEQLSGSQALIERLLYGTGMRLMECLRLRVKDLDLERHEITIRNRPAP</sequence>
<keyword evidence="4" id="KW-1185">Reference proteome</keyword>
<gene>
    <name evidence="3" type="ORF">B1757_13995</name>
</gene>
<dbReference type="PROSITE" id="PS51898">
    <property type="entry name" value="TYR_RECOMBINASE"/>
    <property type="match status" value="1"/>
</dbReference>
<protein>
    <recommendedName>
        <fullName evidence="2">Tyr recombinase domain-containing protein</fullName>
    </recommendedName>
</protein>
<dbReference type="Pfam" id="PF00589">
    <property type="entry name" value="Phage_integrase"/>
    <property type="match status" value="1"/>
</dbReference>
<dbReference type="OrthoDB" id="9801717at2"/>